<feature type="compositionally biased region" description="Acidic residues" evidence="1">
    <location>
        <begin position="105"/>
        <end position="116"/>
    </location>
</feature>
<dbReference type="GO" id="GO:0045732">
    <property type="term" value="P:positive regulation of protein catabolic process"/>
    <property type="evidence" value="ECO:0007669"/>
    <property type="project" value="TreeGrafter"/>
</dbReference>
<dbReference type="SUPFAM" id="SSF101738">
    <property type="entry name" value="SspB-like"/>
    <property type="match status" value="1"/>
</dbReference>
<accession>A0A5C8Z2X2</accession>
<reference evidence="2 3" key="1">
    <citation type="submission" date="2019-07" db="EMBL/GenBank/DDBJ databases">
        <title>Reinekea sp. strain SSH23 genome sequencing and assembly.</title>
        <authorList>
            <person name="Kim I."/>
        </authorList>
    </citation>
    <scope>NUCLEOTIDE SEQUENCE [LARGE SCALE GENOMIC DNA]</scope>
    <source>
        <strain evidence="2 3">SSH23</strain>
    </source>
</reference>
<dbReference type="GO" id="GO:0006508">
    <property type="term" value="P:proteolysis"/>
    <property type="evidence" value="ECO:0007669"/>
    <property type="project" value="UniProtKB-KW"/>
</dbReference>
<evidence type="ECO:0000256" key="1">
    <source>
        <dbReference type="SAM" id="MobiDB-lite"/>
    </source>
</evidence>
<dbReference type="Gene3D" id="2.30.30.220">
    <property type="entry name" value="SspB-like"/>
    <property type="match status" value="1"/>
</dbReference>
<organism evidence="2 3">
    <name type="scientific">Reinekea thalattae</name>
    <dbReference type="NCBI Taxonomy" id="2593301"/>
    <lineage>
        <taxon>Bacteria</taxon>
        <taxon>Pseudomonadati</taxon>
        <taxon>Pseudomonadota</taxon>
        <taxon>Gammaproteobacteria</taxon>
        <taxon>Oceanospirillales</taxon>
        <taxon>Saccharospirillaceae</taxon>
        <taxon>Reinekea</taxon>
    </lineage>
</organism>
<keyword evidence="3" id="KW-1185">Reference proteome</keyword>
<gene>
    <name evidence="2" type="ORF">FME95_13560</name>
</gene>
<dbReference type="PANTHER" id="PTHR37486:SF1">
    <property type="entry name" value="STRINGENT STARVATION PROTEIN B"/>
    <property type="match status" value="1"/>
</dbReference>
<dbReference type="RefSeq" id="WP_147715049.1">
    <property type="nucleotide sequence ID" value="NZ_VKAD01000004.1"/>
</dbReference>
<dbReference type="NCBIfam" id="NF008769">
    <property type="entry name" value="PRK11798.2-5"/>
    <property type="match status" value="1"/>
</dbReference>
<dbReference type="InterPro" id="IPR007481">
    <property type="entry name" value="SspB"/>
</dbReference>
<dbReference type="GO" id="GO:0005840">
    <property type="term" value="C:ribosome"/>
    <property type="evidence" value="ECO:0007669"/>
    <property type="project" value="TreeGrafter"/>
</dbReference>
<dbReference type="PANTHER" id="PTHR37486">
    <property type="entry name" value="STRINGENT STARVATION PROTEIN B"/>
    <property type="match status" value="1"/>
</dbReference>
<comment type="caution">
    <text evidence="2">The sequence shown here is derived from an EMBL/GenBank/DDBJ whole genome shotgun (WGS) entry which is preliminary data.</text>
</comment>
<protein>
    <submittedName>
        <fullName evidence="2">ClpXP protease specificity-enhancing factor</fullName>
    </submittedName>
</protein>
<name>A0A5C8Z2X2_9GAMM</name>
<dbReference type="EMBL" id="VKAD01000004">
    <property type="protein sequence ID" value="TXR51260.1"/>
    <property type="molecule type" value="Genomic_DNA"/>
</dbReference>
<dbReference type="PIRSF" id="PIRSF005276">
    <property type="entry name" value="SspB"/>
    <property type="match status" value="1"/>
</dbReference>
<proteinExistence type="predicted"/>
<feature type="region of interest" description="Disordered" evidence="1">
    <location>
        <begin position="99"/>
        <end position="128"/>
    </location>
</feature>
<dbReference type="GO" id="GO:0005829">
    <property type="term" value="C:cytosol"/>
    <property type="evidence" value="ECO:0007669"/>
    <property type="project" value="TreeGrafter"/>
</dbReference>
<keyword evidence="2" id="KW-0645">Protease</keyword>
<evidence type="ECO:0000313" key="3">
    <source>
        <dbReference type="Proteomes" id="UP000321764"/>
    </source>
</evidence>
<keyword evidence="2" id="KW-0378">Hydrolase</keyword>
<dbReference type="GO" id="GO:0008233">
    <property type="term" value="F:peptidase activity"/>
    <property type="evidence" value="ECO:0007669"/>
    <property type="project" value="UniProtKB-KW"/>
</dbReference>
<dbReference type="InterPro" id="IPR036760">
    <property type="entry name" value="SspB-like_sf"/>
</dbReference>
<evidence type="ECO:0000313" key="2">
    <source>
        <dbReference type="EMBL" id="TXR51260.1"/>
    </source>
</evidence>
<sequence length="128" mass="13876">MSSMTSNKPYMIRAVYDWVLDNACTPHLVLVAEYPGTEVPQDFVRDGQLTLNISPSAVRDLNIGNESVTFNARFGGIPMDIVVPIGAVVAVFAKENGQGMGFEVEPPEDPIEPDDNSGDKKPGLRVVK</sequence>
<dbReference type="AlphaFoldDB" id="A0A5C8Z2X2"/>
<dbReference type="Proteomes" id="UP000321764">
    <property type="component" value="Unassembled WGS sequence"/>
</dbReference>
<dbReference type="Pfam" id="PF04386">
    <property type="entry name" value="SspB"/>
    <property type="match status" value="1"/>
</dbReference>
<dbReference type="OrthoDB" id="9797358at2"/>